<dbReference type="SUPFAM" id="SSF111369">
    <property type="entry name" value="HlyD-like secretion proteins"/>
    <property type="match status" value="1"/>
</dbReference>
<protein>
    <submittedName>
        <fullName evidence="4">Uncharacterized protein</fullName>
    </submittedName>
</protein>
<sequence>MKKDISNMLNLHQMFKAIILGACYFFFQQSVLATDFSTVGNIYPSSKSVVGSQVSGRVDQIYVEVGHEVKKGDPLLALDPTFFQIDVSKQTNNLECSKIEHTDAEINYQRMKRLWEKNEGKTPSISLKKFEEAKTIYEKSLASVKGNEEELRRVKKHLAETIIKAPFDGVITKRFVDLGESIASAPTTALFEIQSISPVYLEFSVPQVYLNLVHIGTPIQFEIEGTDHSNYQAKIDLIHPCLDENTRSVRCRVVLSNENKKFLPGSFAKIMIKGNSL</sequence>
<dbReference type="InterPro" id="IPR058625">
    <property type="entry name" value="MdtA-like_BSH"/>
</dbReference>
<gene>
    <name evidence="4" type="ORF">DB44_BY00260</name>
</gene>
<proteinExistence type="inferred from homology"/>
<name>A0A0C1HDR7_9BACT</name>
<organism evidence="4 5">
    <name type="scientific">Candidatus Protochlamydia amoebophila</name>
    <dbReference type="NCBI Taxonomy" id="362787"/>
    <lineage>
        <taxon>Bacteria</taxon>
        <taxon>Pseudomonadati</taxon>
        <taxon>Chlamydiota</taxon>
        <taxon>Chlamydiia</taxon>
        <taxon>Parachlamydiales</taxon>
        <taxon>Parachlamydiaceae</taxon>
        <taxon>Candidatus Protochlamydia</taxon>
    </lineage>
</organism>
<dbReference type="Gene3D" id="2.40.50.100">
    <property type="match status" value="1"/>
</dbReference>
<reference evidence="4 5" key="1">
    <citation type="journal article" date="2014" name="Mol. Biol. Evol.">
        <title>Massive expansion of Ubiquitination-related gene families within the Chlamydiae.</title>
        <authorList>
            <person name="Domman D."/>
            <person name="Collingro A."/>
            <person name="Lagkouvardos I."/>
            <person name="Gehre L."/>
            <person name="Weinmaier T."/>
            <person name="Rattei T."/>
            <person name="Subtil A."/>
            <person name="Horn M."/>
        </authorList>
    </citation>
    <scope>NUCLEOTIDE SEQUENCE [LARGE SCALE GENOMIC DNA]</scope>
    <source>
        <strain evidence="4 5">EI2</strain>
    </source>
</reference>
<dbReference type="Gene3D" id="2.40.30.170">
    <property type="match status" value="1"/>
</dbReference>
<evidence type="ECO:0000259" key="2">
    <source>
        <dbReference type="Pfam" id="PF25917"/>
    </source>
</evidence>
<dbReference type="AlphaFoldDB" id="A0A0C1HDR7"/>
<feature type="domain" description="Multidrug resistance protein MdtA-like barrel-sandwich hybrid" evidence="2">
    <location>
        <begin position="50"/>
        <end position="191"/>
    </location>
</feature>
<dbReference type="PANTHER" id="PTHR30469">
    <property type="entry name" value="MULTIDRUG RESISTANCE PROTEIN MDTA"/>
    <property type="match status" value="1"/>
</dbReference>
<dbReference type="InterPro" id="IPR006143">
    <property type="entry name" value="RND_pump_MFP"/>
</dbReference>
<dbReference type="GO" id="GO:0015562">
    <property type="term" value="F:efflux transmembrane transporter activity"/>
    <property type="evidence" value="ECO:0007669"/>
    <property type="project" value="TreeGrafter"/>
</dbReference>
<dbReference type="PATRIC" id="fig|362787.3.peg.707"/>
<evidence type="ECO:0000256" key="1">
    <source>
        <dbReference type="ARBA" id="ARBA00009477"/>
    </source>
</evidence>
<evidence type="ECO:0000259" key="3">
    <source>
        <dbReference type="Pfam" id="PF25954"/>
    </source>
</evidence>
<dbReference type="Pfam" id="PF25917">
    <property type="entry name" value="BSH_RND"/>
    <property type="match status" value="1"/>
</dbReference>
<evidence type="ECO:0000313" key="5">
    <source>
        <dbReference type="Proteomes" id="UP000031465"/>
    </source>
</evidence>
<comment type="caution">
    <text evidence="4">The sequence shown here is derived from an EMBL/GenBank/DDBJ whole genome shotgun (WGS) entry which is preliminary data.</text>
</comment>
<comment type="similarity">
    <text evidence="1">Belongs to the membrane fusion protein (MFP) (TC 8.A.1) family.</text>
</comment>
<dbReference type="Pfam" id="PF25954">
    <property type="entry name" value="Beta-barrel_RND_2"/>
    <property type="match status" value="1"/>
</dbReference>
<dbReference type="InterPro" id="IPR058792">
    <property type="entry name" value="Beta-barrel_RND_2"/>
</dbReference>
<dbReference type="Gene3D" id="1.10.287.470">
    <property type="entry name" value="Helix hairpin bin"/>
    <property type="match status" value="1"/>
</dbReference>
<dbReference type="NCBIfam" id="TIGR01730">
    <property type="entry name" value="RND_mfp"/>
    <property type="match status" value="1"/>
</dbReference>
<dbReference type="EMBL" id="JSAN01000045">
    <property type="protein sequence ID" value="KIC72903.1"/>
    <property type="molecule type" value="Genomic_DNA"/>
</dbReference>
<dbReference type="Proteomes" id="UP000031465">
    <property type="component" value="Unassembled WGS sequence"/>
</dbReference>
<evidence type="ECO:0000313" key="4">
    <source>
        <dbReference type="EMBL" id="KIC72903.1"/>
    </source>
</evidence>
<feature type="domain" description="CusB-like beta-barrel" evidence="3">
    <location>
        <begin position="198"/>
        <end position="275"/>
    </location>
</feature>
<dbReference type="GO" id="GO:1990281">
    <property type="term" value="C:efflux pump complex"/>
    <property type="evidence" value="ECO:0007669"/>
    <property type="project" value="TreeGrafter"/>
</dbReference>
<accession>A0A0C1HDR7</accession>